<evidence type="ECO:0000313" key="3">
    <source>
        <dbReference type="EMBL" id="SQB45572.1"/>
    </source>
</evidence>
<evidence type="ECO:0000313" key="4">
    <source>
        <dbReference type="Proteomes" id="UP000199426"/>
    </source>
</evidence>
<dbReference type="NCBIfam" id="TIGR01200">
    <property type="entry name" value="GLPGLI"/>
    <property type="match status" value="1"/>
</dbReference>
<feature type="compositionally biased region" description="Polar residues" evidence="1">
    <location>
        <begin position="246"/>
        <end position="258"/>
    </location>
</feature>
<dbReference type="EMBL" id="UAWB01000011">
    <property type="protein sequence ID" value="SQB45572.1"/>
    <property type="molecule type" value="Genomic_DNA"/>
</dbReference>
<sequence>MQLKTFIAILLFSFVQNFYSQNMRIDYNLVYKEDSLSTETVSKKMVLLVQDGESRFCTEKQYQVDSLRSIGFYGFAVGDYAFDAVRDKQNRISKHYYLSADVYKLTEPIQLDWKIEKEVAKKYGYSCQKATLSYKGRIWEAWFTQDIPLQEGPYVFKGLPGLIVEMEDESHSYKFSFSGLKKGFQKINFVSLGFKLVNVSRNNLKKVMLDYYNDPFREMTSGNVKAKFRDEKGNEMEPNFREMTKKTQTSLKKNNNPIELSEAIKYP</sequence>
<reference evidence="2 4" key="1">
    <citation type="submission" date="2016-10" db="EMBL/GenBank/DDBJ databases">
        <authorList>
            <person name="Varghese N."/>
            <person name="Submissions S."/>
        </authorList>
    </citation>
    <scope>NUCLEOTIDE SEQUENCE [LARGE SCALE GENOMIC DNA]</scope>
    <source>
        <strain evidence="2 4">DSM 19299</strain>
    </source>
</reference>
<dbReference type="RefSeq" id="WP_089739740.1">
    <property type="nucleotide sequence ID" value="NZ_FNEG01000010.1"/>
</dbReference>
<keyword evidence="4" id="KW-1185">Reference proteome</keyword>
<dbReference type="Pfam" id="PF09697">
    <property type="entry name" value="Porph_ging"/>
    <property type="match status" value="1"/>
</dbReference>
<evidence type="ECO:0000313" key="5">
    <source>
        <dbReference type="Proteomes" id="UP000251670"/>
    </source>
</evidence>
<accession>A0A2X2WQH8</accession>
<feature type="region of interest" description="Disordered" evidence="1">
    <location>
        <begin position="243"/>
        <end position="267"/>
    </location>
</feature>
<dbReference type="Proteomes" id="UP000251670">
    <property type="component" value="Unassembled WGS sequence"/>
</dbReference>
<organism evidence="3 5">
    <name type="scientific">Chryseobacterium jejuense</name>
    <dbReference type="NCBI Taxonomy" id="445960"/>
    <lineage>
        <taxon>Bacteria</taxon>
        <taxon>Pseudomonadati</taxon>
        <taxon>Bacteroidota</taxon>
        <taxon>Flavobacteriia</taxon>
        <taxon>Flavobacteriales</taxon>
        <taxon>Weeksellaceae</taxon>
        <taxon>Chryseobacterium group</taxon>
        <taxon>Chryseobacterium</taxon>
    </lineage>
</organism>
<gene>
    <name evidence="3" type="ORF">NCTC13492_02762</name>
    <name evidence="2" type="ORF">SAMN05421542_4642</name>
</gene>
<reference evidence="3 5" key="2">
    <citation type="submission" date="2018-06" db="EMBL/GenBank/DDBJ databases">
        <authorList>
            <consortium name="Pathogen Informatics"/>
            <person name="Doyle S."/>
        </authorList>
    </citation>
    <scope>NUCLEOTIDE SEQUENCE [LARGE SCALE GENOMIC DNA]</scope>
    <source>
        <strain evidence="3 5">NCTC13492</strain>
    </source>
</reference>
<protein>
    <submittedName>
        <fullName evidence="3">GLPGLI family protein</fullName>
    </submittedName>
</protein>
<evidence type="ECO:0000256" key="1">
    <source>
        <dbReference type="SAM" id="MobiDB-lite"/>
    </source>
</evidence>
<dbReference type="Proteomes" id="UP000199426">
    <property type="component" value="Unassembled WGS sequence"/>
</dbReference>
<dbReference type="OrthoDB" id="1440774at2"/>
<proteinExistence type="predicted"/>
<evidence type="ECO:0000313" key="2">
    <source>
        <dbReference type="EMBL" id="SDJ90230.1"/>
    </source>
</evidence>
<dbReference type="InterPro" id="IPR005901">
    <property type="entry name" value="GLPGLI"/>
</dbReference>
<dbReference type="AlphaFoldDB" id="A0A2X2WQH8"/>
<name>A0A2X2WQH8_CHRJE</name>
<dbReference type="STRING" id="445960.SAMN05421542_4642"/>
<dbReference type="EMBL" id="FNEG01000010">
    <property type="protein sequence ID" value="SDJ90230.1"/>
    <property type="molecule type" value="Genomic_DNA"/>
</dbReference>